<proteinExistence type="predicted"/>
<dbReference type="RefSeq" id="WP_068955496.1">
    <property type="nucleotide sequence ID" value="NZ_LGLV01000011.1"/>
</dbReference>
<feature type="transmembrane region" description="Helical" evidence="1">
    <location>
        <begin position="34"/>
        <end position="51"/>
    </location>
</feature>
<gene>
    <name evidence="3" type="ORF">ADU59_17775</name>
</gene>
<keyword evidence="1" id="KW-1133">Transmembrane helix</keyword>
<organism evidence="3 4">
    <name type="scientific">Pararhizobium polonicum</name>
    <dbReference type="NCBI Taxonomy" id="1612624"/>
    <lineage>
        <taxon>Bacteria</taxon>
        <taxon>Pseudomonadati</taxon>
        <taxon>Pseudomonadota</taxon>
        <taxon>Alphaproteobacteria</taxon>
        <taxon>Hyphomicrobiales</taxon>
        <taxon>Rhizobiaceae</taxon>
        <taxon>Rhizobium/Agrobacterium group</taxon>
        <taxon>Pararhizobium</taxon>
    </lineage>
</organism>
<protein>
    <recommendedName>
        <fullName evidence="2">Inositolphosphotransferase Aur1/Ipt1 domain-containing protein</fullName>
    </recommendedName>
</protein>
<dbReference type="PATRIC" id="fig|1612624.7.peg.5497"/>
<feature type="domain" description="Inositolphosphotransferase Aur1/Ipt1" evidence="2">
    <location>
        <begin position="99"/>
        <end position="288"/>
    </location>
</feature>
<keyword evidence="4" id="KW-1185">Reference proteome</keyword>
<evidence type="ECO:0000313" key="3">
    <source>
        <dbReference type="EMBL" id="OBZ94052.1"/>
    </source>
</evidence>
<evidence type="ECO:0000313" key="4">
    <source>
        <dbReference type="Proteomes" id="UP000093111"/>
    </source>
</evidence>
<keyword evidence="1" id="KW-0472">Membrane</keyword>
<dbReference type="AlphaFoldDB" id="A0A1C7NYG4"/>
<feature type="transmembrane region" description="Helical" evidence="1">
    <location>
        <begin position="126"/>
        <end position="145"/>
    </location>
</feature>
<dbReference type="Proteomes" id="UP000093111">
    <property type="component" value="Unassembled WGS sequence"/>
</dbReference>
<comment type="caution">
    <text evidence="3">The sequence shown here is derived from an EMBL/GenBank/DDBJ whole genome shotgun (WGS) entry which is preliminary data.</text>
</comment>
<feature type="transmembrane region" description="Helical" evidence="1">
    <location>
        <begin position="272"/>
        <end position="291"/>
    </location>
</feature>
<dbReference type="OrthoDB" id="7584858at2"/>
<dbReference type="Gene3D" id="1.20.144.10">
    <property type="entry name" value="Phosphatidic acid phosphatase type 2/haloperoxidase"/>
    <property type="match status" value="1"/>
</dbReference>
<dbReference type="EMBL" id="LGLV01000011">
    <property type="protein sequence ID" value="OBZ94052.1"/>
    <property type="molecule type" value="Genomic_DNA"/>
</dbReference>
<dbReference type="STRING" id="1612624.ADU59_17775"/>
<dbReference type="Pfam" id="PF14378">
    <property type="entry name" value="PAP2_3"/>
    <property type="match status" value="1"/>
</dbReference>
<sequence>MRFLPGEWFVVRIILTLAALDTVLLYSKNIPVDVVGYASIIGIGLFLVAAGQYYRVIRHEGRLALALIAAGLFVLFTIIGSIFNYMFLPNTFAPIDDFLMQVDAAMGYHWPTLLIWVSNYPWFGTFLYQVYFTSLPQLLVIILVLGFMGEAQQLHRFLLTGVIGALLAIVIWALFPNFGAKSFHDLPQSVLDAFPIAVTPAYGDALLALSRDGVEYLSPKNVLGLIGFPSFHTVMACMSVCFVPRHRILMPVIFCLNAFMALAILVQGGHHLIDMIGGVGVFAIAYALSGLTMRKLSIDYQNISELKTV</sequence>
<feature type="transmembrane region" description="Helical" evidence="1">
    <location>
        <begin position="248"/>
        <end position="266"/>
    </location>
</feature>
<evidence type="ECO:0000256" key="1">
    <source>
        <dbReference type="SAM" id="Phobius"/>
    </source>
</evidence>
<evidence type="ECO:0000259" key="2">
    <source>
        <dbReference type="Pfam" id="PF14378"/>
    </source>
</evidence>
<dbReference type="InterPro" id="IPR026841">
    <property type="entry name" value="Aur1/Ipt1"/>
</dbReference>
<keyword evidence="1" id="KW-0812">Transmembrane</keyword>
<feature type="transmembrane region" description="Helical" evidence="1">
    <location>
        <begin position="222"/>
        <end position="243"/>
    </location>
</feature>
<feature type="transmembrane region" description="Helical" evidence="1">
    <location>
        <begin position="63"/>
        <end position="87"/>
    </location>
</feature>
<name>A0A1C7NYG4_9HYPH</name>
<reference evidence="3 4" key="1">
    <citation type="journal article" date="2016" name="Syst. Appl. Microbiol.">
        <title>Pararhizobium polonicum sp. nov. isolated from tumors on stone fruit rootstocks.</title>
        <authorList>
            <person name="Pulawska J."/>
            <person name="Kuzmanovic N."/>
            <person name="Willems A."/>
            <person name="Pothier J.F."/>
        </authorList>
    </citation>
    <scope>NUCLEOTIDE SEQUENCE [LARGE SCALE GENOMIC DNA]</scope>
    <source>
        <strain evidence="3 4">F5.1</strain>
    </source>
</reference>
<dbReference type="GO" id="GO:0016020">
    <property type="term" value="C:membrane"/>
    <property type="evidence" value="ECO:0007669"/>
    <property type="project" value="UniProtKB-SubCell"/>
</dbReference>
<feature type="transmembrane region" description="Helical" evidence="1">
    <location>
        <begin position="157"/>
        <end position="175"/>
    </location>
</feature>
<accession>A0A1C7NYG4</accession>